<name>A0A940IC69_9PROT</name>
<reference evidence="1" key="2">
    <citation type="journal article" date="2021" name="PeerJ">
        <title>Extensive microbial diversity within the chicken gut microbiome revealed by metagenomics and culture.</title>
        <authorList>
            <person name="Gilroy R."/>
            <person name="Ravi A."/>
            <person name="Getino M."/>
            <person name="Pursley I."/>
            <person name="Horton D.L."/>
            <person name="Alikhan N.F."/>
            <person name="Baker D."/>
            <person name="Gharbi K."/>
            <person name="Hall N."/>
            <person name="Watson M."/>
            <person name="Adriaenssens E.M."/>
            <person name="Foster-Nyarko E."/>
            <person name="Jarju S."/>
            <person name="Secka A."/>
            <person name="Antonio M."/>
            <person name="Oren A."/>
            <person name="Chaudhuri R.R."/>
            <person name="La Ragione R."/>
            <person name="Hildebrand F."/>
            <person name="Pallen M.J."/>
        </authorList>
    </citation>
    <scope>NUCLEOTIDE SEQUENCE</scope>
    <source>
        <strain evidence="1">B1-16210</strain>
    </source>
</reference>
<sequence length="163" mass="18915">MNEYLAKYDAATRKVLEAARRIDSVMLDKFDAEYTLYDISYVLRNKFKDAAFRKKYVGNLPFMGFVPYPKGFCALSTICIYNLYGGDSVWQPSAIKLGAWEHAPVVFLRNYELDIPFDTTGDQFAPLRVPYELGTPINRRMSDMKTPNKEKFIAEIKKELDRR</sequence>
<reference evidence="1" key="1">
    <citation type="submission" date="2020-10" db="EMBL/GenBank/DDBJ databases">
        <authorList>
            <person name="Gilroy R."/>
        </authorList>
    </citation>
    <scope>NUCLEOTIDE SEQUENCE</scope>
    <source>
        <strain evidence="1">B1-16210</strain>
    </source>
</reference>
<evidence type="ECO:0000313" key="2">
    <source>
        <dbReference type="Proteomes" id="UP000721442"/>
    </source>
</evidence>
<accession>A0A940IC69</accession>
<proteinExistence type="predicted"/>
<gene>
    <name evidence="1" type="ORF">IAC77_01570</name>
</gene>
<protein>
    <submittedName>
        <fullName evidence="1">Uncharacterized protein</fullName>
    </submittedName>
</protein>
<comment type="caution">
    <text evidence="1">The sequence shown here is derived from an EMBL/GenBank/DDBJ whole genome shotgun (WGS) entry which is preliminary data.</text>
</comment>
<dbReference type="Proteomes" id="UP000721442">
    <property type="component" value="Unassembled WGS sequence"/>
</dbReference>
<evidence type="ECO:0000313" key="1">
    <source>
        <dbReference type="EMBL" id="MBO8407133.1"/>
    </source>
</evidence>
<dbReference type="EMBL" id="JADINE010000024">
    <property type="protein sequence ID" value="MBO8407133.1"/>
    <property type="molecule type" value="Genomic_DNA"/>
</dbReference>
<organism evidence="1 2">
    <name type="scientific">Candidatus Enterousia excrementavium</name>
    <dbReference type="NCBI Taxonomy" id="2840789"/>
    <lineage>
        <taxon>Bacteria</taxon>
        <taxon>Pseudomonadati</taxon>
        <taxon>Pseudomonadota</taxon>
        <taxon>Alphaproteobacteria</taxon>
        <taxon>Candidatus Enterousia</taxon>
    </lineage>
</organism>
<dbReference type="AlphaFoldDB" id="A0A940IC69"/>